<dbReference type="AlphaFoldDB" id="A0A1A9MXC2"/>
<comment type="caution">
    <text evidence="2">The sequence shown here is derived from an EMBL/GenBank/DDBJ whole genome shotgun (WGS) entry which is preliminary data.</text>
</comment>
<organism evidence="2 4">
    <name type="scientific">Paraburkholderia ginsengiterrae</name>
    <dbReference type="NCBI Taxonomy" id="1462993"/>
    <lineage>
        <taxon>Bacteria</taxon>
        <taxon>Pseudomonadati</taxon>
        <taxon>Pseudomonadota</taxon>
        <taxon>Betaproteobacteria</taxon>
        <taxon>Burkholderiales</taxon>
        <taxon>Burkholderiaceae</taxon>
        <taxon>Paraburkholderia</taxon>
    </lineage>
</organism>
<evidence type="ECO:0000313" key="4">
    <source>
        <dbReference type="Proteomes" id="UP000078116"/>
    </source>
</evidence>
<reference evidence="3 4" key="1">
    <citation type="submission" date="2016-04" db="EMBL/GenBank/DDBJ databases">
        <title>Reclassification of Paraburkholderia panaciterrae (Farh et al. 2015) Dobritsa &amp; Samadpour 2016 as a later homotypic synonym of Paraburkholderia ginsengiterrae (Farh et al. 2015) Dobritsa &amp; Samadpour 2016.</title>
        <authorList>
            <person name="Dobritsa A.P."/>
            <person name="Kutumbaka K."/>
            <person name="Samadpour M."/>
        </authorList>
    </citation>
    <scope>NUCLEOTIDE SEQUENCE [LARGE SCALE GENOMIC DNA]</scope>
    <source>
        <strain evidence="2 4">DCY85</strain>
        <strain evidence="1 3">DCY85-1</strain>
    </source>
</reference>
<dbReference type="EMBL" id="LXKA01000371">
    <property type="protein sequence ID" value="OAJ52792.1"/>
    <property type="molecule type" value="Genomic_DNA"/>
</dbReference>
<dbReference type="OrthoDB" id="9031294at2"/>
<name>A0A1A9MXC2_9BURK</name>
<dbReference type="Proteomes" id="UP000077961">
    <property type="component" value="Unassembled WGS sequence"/>
</dbReference>
<accession>A0A1A9MXC2</accession>
<evidence type="ECO:0000313" key="2">
    <source>
        <dbReference type="EMBL" id="OAJ52792.1"/>
    </source>
</evidence>
<sequence>MTYETAFTFLGSVSDDISSLNPRERIIFGASTVREADYSFLIESRKRFLHEARKLPLLLVSSKKKVLPDYLPTLVDKKATLFWHGAIPGLTDKKNAFRFDLDFSSPYAGVALRFGELASWTSAASENAQA</sequence>
<keyword evidence="3" id="KW-1185">Reference proteome</keyword>
<evidence type="ECO:0000313" key="1">
    <source>
        <dbReference type="EMBL" id="OAJ52598.1"/>
    </source>
</evidence>
<dbReference type="EMBL" id="LXJZ01000231">
    <property type="protein sequence ID" value="OAJ52598.1"/>
    <property type="molecule type" value="Genomic_DNA"/>
</dbReference>
<dbReference type="Proteomes" id="UP000078116">
    <property type="component" value="Unassembled WGS sequence"/>
</dbReference>
<proteinExistence type="predicted"/>
<gene>
    <name evidence="1" type="ORF">A6V36_13895</name>
    <name evidence="2" type="ORF">A6V37_09305</name>
</gene>
<evidence type="ECO:0000313" key="3">
    <source>
        <dbReference type="Proteomes" id="UP000077961"/>
    </source>
</evidence>
<protein>
    <submittedName>
        <fullName evidence="2">Uncharacterized protein</fullName>
    </submittedName>
</protein>